<reference evidence="2" key="2">
    <citation type="submission" date="2023-05" db="EMBL/GenBank/DDBJ databases">
        <authorList>
            <consortium name="Lawrence Berkeley National Laboratory"/>
            <person name="Steindorff A."/>
            <person name="Hensen N."/>
            <person name="Bonometti L."/>
            <person name="Westerberg I."/>
            <person name="Brannstrom I.O."/>
            <person name="Guillou S."/>
            <person name="Cros-Aarteil S."/>
            <person name="Calhoun S."/>
            <person name="Haridas S."/>
            <person name="Kuo A."/>
            <person name="Mondo S."/>
            <person name="Pangilinan J."/>
            <person name="Riley R."/>
            <person name="Labutti K."/>
            <person name="Andreopoulos B."/>
            <person name="Lipzen A."/>
            <person name="Chen C."/>
            <person name="Yanf M."/>
            <person name="Daum C."/>
            <person name="Ng V."/>
            <person name="Clum A."/>
            <person name="Ohm R."/>
            <person name="Martin F."/>
            <person name="Silar P."/>
            <person name="Natvig D."/>
            <person name="Lalanne C."/>
            <person name="Gautier V."/>
            <person name="Ament-Velasquez S.L."/>
            <person name="Kruys A."/>
            <person name="Hutchinson M.I."/>
            <person name="Powell A.J."/>
            <person name="Barry K."/>
            <person name="Miller A.N."/>
            <person name="Grigoriev I.V."/>
            <person name="Debuchy R."/>
            <person name="Gladieux P."/>
            <person name="Thoren M.H."/>
            <person name="Johannesson H."/>
        </authorList>
    </citation>
    <scope>NUCLEOTIDE SEQUENCE</scope>
    <source>
        <strain evidence="2">CBS 731.68</strain>
    </source>
</reference>
<feature type="compositionally biased region" description="Polar residues" evidence="1">
    <location>
        <begin position="190"/>
        <end position="205"/>
    </location>
</feature>
<keyword evidence="3" id="KW-1185">Reference proteome</keyword>
<gene>
    <name evidence="2" type="ORF">N657DRAFT_247075</name>
</gene>
<proteinExistence type="predicted"/>
<dbReference type="RefSeq" id="XP_062643624.1">
    <property type="nucleotide sequence ID" value="XM_062786413.1"/>
</dbReference>
<feature type="region of interest" description="Disordered" evidence="1">
    <location>
        <begin position="190"/>
        <end position="211"/>
    </location>
</feature>
<comment type="caution">
    <text evidence="2">The sequence shown here is derived from an EMBL/GenBank/DDBJ whole genome shotgun (WGS) entry which is preliminary data.</text>
</comment>
<evidence type="ECO:0000256" key="1">
    <source>
        <dbReference type="SAM" id="MobiDB-lite"/>
    </source>
</evidence>
<organism evidence="2 3">
    <name type="scientific">Parathielavia appendiculata</name>
    <dbReference type="NCBI Taxonomy" id="2587402"/>
    <lineage>
        <taxon>Eukaryota</taxon>
        <taxon>Fungi</taxon>
        <taxon>Dikarya</taxon>
        <taxon>Ascomycota</taxon>
        <taxon>Pezizomycotina</taxon>
        <taxon>Sordariomycetes</taxon>
        <taxon>Sordariomycetidae</taxon>
        <taxon>Sordariales</taxon>
        <taxon>Chaetomiaceae</taxon>
        <taxon>Parathielavia</taxon>
    </lineage>
</organism>
<protein>
    <submittedName>
        <fullName evidence="2">Uncharacterized protein</fullName>
    </submittedName>
</protein>
<evidence type="ECO:0000313" key="2">
    <source>
        <dbReference type="EMBL" id="KAK4119851.1"/>
    </source>
</evidence>
<dbReference type="AlphaFoldDB" id="A0AAN6TTQ2"/>
<dbReference type="GeneID" id="87823179"/>
<accession>A0AAN6TTQ2</accession>
<name>A0AAN6TTQ2_9PEZI</name>
<dbReference type="EMBL" id="MU853244">
    <property type="protein sequence ID" value="KAK4119851.1"/>
    <property type="molecule type" value="Genomic_DNA"/>
</dbReference>
<dbReference type="Proteomes" id="UP001302602">
    <property type="component" value="Unassembled WGS sequence"/>
</dbReference>
<reference evidence="2" key="1">
    <citation type="journal article" date="2023" name="Mol. Phylogenet. Evol.">
        <title>Genome-scale phylogeny and comparative genomics of the fungal order Sordariales.</title>
        <authorList>
            <person name="Hensen N."/>
            <person name="Bonometti L."/>
            <person name="Westerberg I."/>
            <person name="Brannstrom I.O."/>
            <person name="Guillou S."/>
            <person name="Cros-Aarteil S."/>
            <person name="Calhoun S."/>
            <person name="Haridas S."/>
            <person name="Kuo A."/>
            <person name="Mondo S."/>
            <person name="Pangilinan J."/>
            <person name="Riley R."/>
            <person name="LaButti K."/>
            <person name="Andreopoulos B."/>
            <person name="Lipzen A."/>
            <person name="Chen C."/>
            <person name="Yan M."/>
            <person name="Daum C."/>
            <person name="Ng V."/>
            <person name="Clum A."/>
            <person name="Steindorff A."/>
            <person name="Ohm R.A."/>
            <person name="Martin F."/>
            <person name="Silar P."/>
            <person name="Natvig D.O."/>
            <person name="Lalanne C."/>
            <person name="Gautier V."/>
            <person name="Ament-Velasquez S.L."/>
            <person name="Kruys A."/>
            <person name="Hutchinson M.I."/>
            <person name="Powell A.J."/>
            <person name="Barry K."/>
            <person name="Miller A.N."/>
            <person name="Grigoriev I.V."/>
            <person name="Debuchy R."/>
            <person name="Gladieux P."/>
            <person name="Hiltunen Thoren M."/>
            <person name="Johannesson H."/>
        </authorList>
    </citation>
    <scope>NUCLEOTIDE SEQUENCE</scope>
    <source>
        <strain evidence="2">CBS 731.68</strain>
    </source>
</reference>
<feature type="region of interest" description="Disordered" evidence="1">
    <location>
        <begin position="1"/>
        <end position="34"/>
    </location>
</feature>
<evidence type="ECO:0000313" key="3">
    <source>
        <dbReference type="Proteomes" id="UP001302602"/>
    </source>
</evidence>
<feature type="compositionally biased region" description="Polar residues" evidence="1">
    <location>
        <begin position="10"/>
        <end position="30"/>
    </location>
</feature>
<sequence>MKLFVENQEPPKQTPTTTNKLKSTAPTASTVGLGAKPGSLRRVFLMGDSKPTSLGDMVLPSVPLSRTPWPLSQSSVRLQDLPLHPSLLWWLSSIPAFSFPPSMTRRLRTKTSPSLQVTTLLCASNTGMNAPITKLGFLMMSGRDGHCLDEVAEIIWAPELVGFICGHRVEEIENSALGVTHLNGVVSRSSNTRRASTQLNSTQPNLCKRRPNSTQLQSRVELVS</sequence>